<gene>
    <name evidence="1" type="ORF">UPYG_G00309840</name>
</gene>
<reference evidence="1 2" key="1">
    <citation type="submission" date="2024-06" db="EMBL/GenBank/DDBJ databases">
        <authorList>
            <person name="Pan Q."/>
            <person name="Wen M."/>
            <person name="Jouanno E."/>
            <person name="Zahm M."/>
            <person name="Klopp C."/>
            <person name="Cabau C."/>
            <person name="Louis A."/>
            <person name="Berthelot C."/>
            <person name="Parey E."/>
            <person name="Roest Crollius H."/>
            <person name="Montfort J."/>
            <person name="Robinson-Rechavi M."/>
            <person name="Bouchez O."/>
            <person name="Lampietro C."/>
            <person name="Lopez Roques C."/>
            <person name="Donnadieu C."/>
            <person name="Postlethwait J."/>
            <person name="Bobe J."/>
            <person name="Verreycken H."/>
            <person name="Guiguen Y."/>
        </authorList>
    </citation>
    <scope>NUCLEOTIDE SEQUENCE [LARGE SCALE GENOMIC DNA]</scope>
    <source>
        <strain evidence="1">Up_M1</strain>
        <tissue evidence="1">Testis</tissue>
    </source>
</reference>
<evidence type="ECO:0000313" key="1">
    <source>
        <dbReference type="EMBL" id="KAL0963708.1"/>
    </source>
</evidence>
<evidence type="ECO:0000313" key="2">
    <source>
        <dbReference type="Proteomes" id="UP001557470"/>
    </source>
</evidence>
<dbReference type="AlphaFoldDB" id="A0ABD0W3U3"/>
<dbReference type="Proteomes" id="UP001557470">
    <property type="component" value="Unassembled WGS sequence"/>
</dbReference>
<organism evidence="1 2">
    <name type="scientific">Umbra pygmaea</name>
    <name type="common">Eastern mudminnow</name>
    <dbReference type="NCBI Taxonomy" id="75934"/>
    <lineage>
        <taxon>Eukaryota</taxon>
        <taxon>Metazoa</taxon>
        <taxon>Chordata</taxon>
        <taxon>Craniata</taxon>
        <taxon>Vertebrata</taxon>
        <taxon>Euteleostomi</taxon>
        <taxon>Actinopterygii</taxon>
        <taxon>Neopterygii</taxon>
        <taxon>Teleostei</taxon>
        <taxon>Protacanthopterygii</taxon>
        <taxon>Esociformes</taxon>
        <taxon>Umbridae</taxon>
        <taxon>Umbra</taxon>
    </lineage>
</organism>
<dbReference type="EMBL" id="JAGEUA010000010">
    <property type="protein sequence ID" value="KAL0963708.1"/>
    <property type="molecule type" value="Genomic_DNA"/>
</dbReference>
<name>A0ABD0W3U3_UMBPY</name>
<sequence length="69" mass="7697">MSRDAWGRFCPDVDGPYGACRDHSQHQQQCYITGASVSAAITTHSPDLTLQEGDARVITRSFCVHRFQI</sequence>
<protein>
    <submittedName>
        <fullName evidence="1">Uncharacterized protein</fullName>
    </submittedName>
</protein>
<keyword evidence="2" id="KW-1185">Reference proteome</keyword>
<accession>A0ABD0W3U3</accession>
<proteinExistence type="predicted"/>
<comment type="caution">
    <text evidence="1">The sequence shown here is derived from an EMBL/GenBank/DDBJ whole genome shotgun (WGS) entry which is preliminary data.</text>
</comment>